<dbReference type="Proteomes" id="UP001165960">
    <property type="component" value="Unassembled WGS sequence"/>
</dbReference>
<sequence length="260" mass="28584">MNYIIFTAVLTAYLEIGGHQPTNAQFGPEPQGPKGILYNKPTHLKSMGLNPWTPLASSCPTPTLATYVIPAAMLLYLAVSLRQCNILDKAFHQEVNFCPIVYTLNGFEPPNLPSYVTKDIAIQLSNLPQKTTIAAYTNKFEEIHHKIQNPAQADNVHTRASFINRMKHSVAALIRPEANTSMFTLIAKAKHAEKRANMEYAAHNGNFSLNGNGRKTPMAINARTPTIITATPIATMAIATKAQTAPVPRKRTPPKLTMLK</sequence>
<comment type="caution">
    <text evidence="1">The sequence shown here is derived from an EMBL/GenBank/DDBJ whole genome shotgun (WGS) entry which is preliminary data.</text>
</comment>
<evidence type="ECO:0000313" key="1">
    <source>
        <dbReference type="EMBL" id="KAJ9090581.1"/>
    </source>
</evidence>
<keyword evidence="2" id="KW-1185">Reference proteome</keyword>
<organism evidence="1 2">
    <name type="scientific">Entomophthora muscae</name>
    <dbReference type="NCBI Taxonomy" id="34485"/>
    <lineage>
        <taxon>Eukaryota</taxon>
        <taxon>Fungi</taxon>
        <taxon>Fungi incertae sedis</taxon>
        <taxon>Zoopagomycota</taxon>
        <taxon>Entomophthoromycotina</taxon>
        <taxon>Entomophthoromycetes</taxon>
        <taxon>Entomophthorales</taxon>
        <taxon>Entomophthoraceae</taxon>
        <taxon>Entomophthora</taxon>
    </lineage>
</organism>
<protein>
    <submittedName>
        <fullName evidence="1">Uncharacterized protein</fullName>
    </submittedName>
</protein>
<name>A0ACC2UVS0_9FUNG</name>
<accession>A0ACC2UVS0</accession>
<gene>
    <name evidence="1" type="ORF">DSO57_1001036</name>
</gene>
<proteinExistence type="predicted"/>
<dbReference type="EMBL" id="QTSX02000002">
    <property type="protein sequence ID" value="KAJ9090581.1"/>
    <property type="molecule type" value="Genomic_DNA"/>
</dbReference>
<reference evidence="1" key="1">
    <citation type="submission" date="2022-04" db="EMBL/GenBank/DDBJ databases">
        <title>Genome of the entomopathogenic fungus Entomophthora muscae.</title>
        <authorList>
            <person name="Elya C."/>
            <person name="Lovett B.R."/>
            <person name="Lee E."/>
            <person name="Macias A.M."/>
            <person name="Hajek A.E."/>
            <person name="De Bivort B.L."/>
            <person name="Kasson M.T."/>
            <person name="De Fine Licht H.H."/>
            <person name="Stajich J.E."/>
        </authorList>
    </citation>
    <scope>NUCLEOTIDE SEQUENCE</scope>
    <source>
        <strain evidence="1">Berkeley</strain>
    </source>
</reference>
<evidence type="ECO:0000313" key="2">
    <source>
        <dbReference type="Proteomes" id="UP001165960"/>
    </source>
</evidence>